<evidence type="ECO:0000313" key="2">
    <source>
        <dbReference type="Proteomes" id="UP000290809"/>
    </source>
</evidence>
<feature type="non-terminal residue" evidence="1">
    <location>
        <position position="1"/>
    </location>
</feature>
<dbReference type="EMBL" id="QMKO01000460">
    <property type="protein sequence ID" value="RTG91179.1"/>
    <property type="molecule type" value="Genomic_DNA"/>
</dbReference>
<comment type="caution">
    <text evidence="1">The sequence shown here is derived from an EMBL/GenBank/DDBJ whole genome shotgun (WGS) entry which is preliminary data.</text>
</comment>
<sequence>SVHRSISIALAISLSHSQSIHPLFHKFINLFIHPSIHPSIHQSIYVLIHPSDHPSTACLHVCLSHVRLSLCQSAHLSIGPCVSIYAYLCVYACGIRNGREIIIDLMVHGILMSRI</sequence>
<name>A0A430QU28_SCHBO</name>
<dbReference type="Proteomes" id="UP000290809">
    <property type="component" value="Unassembled WGS sequence"/>
</dbReference>
<keyword evidence="2" id="KW-1185">Reference proteome</keyword>
<reference evidence="1 2" key="1">
    <citation type="journal article" date="2019" name="PLoS Pathog.">
        <title>Genome sequence of the bovine parasite Schistosoma bovis Tanzania.</title>
        <authorList>
            <person name="Oey H."/>
            <person name="Zakrzewski M."/>
            <person name="Gobert G."/>
            <person name="Gravermann K."/>
            <person name="Stoye J."/>
            <person name="Jones M."/>
            <person name="Mcmanus D."/>
            <person name="Krause L."/>
        </authorList>
    </citation>
    <scope>NUCLEOTIDE SEQUENCE [LARGE SCALE GENOMIC DNA]</scope>
    <source>
        <strain evidence="1 2">TAN1997</strain>
    </source>
</reference>
<protein>
    <submittedName>
        <fullName evidence="1">Uncharacterized protein</fullName>
    </submittedName>
</protein>
<gene>
    <name evidence="1" type="ORF">DC041_0008741</name>
</gene>
<proteinExistence type="predicted"/>
<organism evidence="1 2">
    <name type="scientific">Schistosoma bovis</name>
    <name type="common">Blood fluke</name>
    <dbReference type="NCBI Taxonomy" id="6184"/>
    <lineage>
        <taxon>Eukaryota</taxon>
        <taxon>Metazoa</taxon>
        <taxon>Spiralia</taxon>
        <taxon>Lophotrochozoa</taxon>
        <taxon>Platyhelminthes</taxon>
        <taxon>Trematoda</taxon>
        <taxon>Digenea</taxon>
        <taxon>Strigeidida</taxon>
        <taxon>Schistosomatoidea</taxon>
        <taxon>Schistosomatidae</taxon>
        <taxon>Schistosoma</taxon>
    </lineage>
</organism>
<evidence type="ECO:0000313" key="1">
    <source>
        <dbReference type="EMBL" id="RTG91179.1"/>
    </source>
</evidence>
<dbReference type="AlphaFoldDB" id="A0A430QU28"/>
<accession>A0A430QU28</accession>